<accession>A0AAD6MFM6</accession>
<dbReference type="EMBL" id="JAQIZT010000010">
    <property type="protein sequence ID" value="KAJ6983925.1"/>
    <property type="molecule type" value="Genomic_DNA"/>
</dbReference>
<dbReference type="GO" id="GO:0016787">
    <property type="term" value="F:hydrolase activity"/>
    <property type="evidence" value="ECO:0007669"/>
    <property type="project" value="UniProtKB-KW"/>
</dbReference>
<keyword evidence="8" id="KW-1185">Reference proteome</keyword>
<dbReference type="PANTHER" id="PTHR32241:SF3">
    <property type="entry name" value="PATATIN-LIKE PROTEIN 6"/>
    <property type="match status" value="1"/>
</dbReference>
<evidence type="ECO:0000256" key="5">
    <source>
        <dbReference type="PROSITE-ProRule" id="PRU01161"/>
    </source>
</evidence>
<proteinExistence type="inferred from homology"/>
<feature type="domain" description="PNPLA" evidence="6">
    <location>
        <begin position="1"/>
        <end position="70"/>
    </location>
</feature>
<evidence type="ECO:0000313" key="8">
    <source>
        <dbReference type="Proteomes" id="UP001164929"/>
    </source>
</evidence>
<dbReference type="InterPro" id="IPR016035">
    <property type="entry name" value="Acyl_Trfase/lysoPLipase"/>
</dbReference>
<dbReference type="InterPro" id="IPR002641">
    <property type="entry name" value="PNPLA_dom"/>
</dbReference>
<dbReference type="GO" id="GO:0016042">
    <property type="term" value="P:lipid catabolic process"/>
    <property type="evidence" value="ECO:0007669"/>
    <property type="project" value="UniProtKB-KW"/>
</dbReference>
<evidence type="ECO:0000256" key="4">
    <source>
        <dbReference type="ARBA" id="ARBA00023098"/>
    </source>
</evidence>
<dbReference type="AlphaFoldDB" id="A0AAD6MFM6"/>
<dbReference type="PANTHER" id="PTHR32241">
    <property type="entry name" value="PATATIN-LIKE PROTEIN 6"/>
    <property type="match status" value="1"/>
</dbReference>
<dbReference type="Gene3D" id="3.40.1090.10">
    <property type="entry name" value="Cytosolic phospholipase A2 catalytic domain"/>
    <property type="match status" value="1"/>
</dbReference>
<protein>
    <recommendedName>
        <fullName evidence="6">PNPLA domain-containing protein</fullName>
    </recommendedName>
</protein>
<keyword evidence="4" id="KW-0443">Lipid metabolism</keyword>
<evidence type="ECO:0000256" key="3">
    <source>
        <dbReference type="ARBA" id="ARBA00022963"/>
    </source>
</evidence>
<evidence type="ECO:0000256" key="1">
    <source>
        <dbReference type="ARBA" id="ARBA00010240"/>
    </source>
</evidence>
<keyword evidence="2" id="KW-0378">Hydrolase</keyword>
<evidence type="ECO:0000259" key="6">
    <source>
        <dbReference type="PROSITE" id="PS51635"/>
    </source>
</evidence>
<comment type="similarity">
    <text evidence="1">Belongs to the patatin family.</text>
</comment>
<comment type="caution">
    <text evidence="7">The sequence shown here is derived from an EMBL/GenBank/DDBJ whole genome shotgun (WGS) entry which is preliminary data.</text>
</comment>
<evidence type="ECO:0000313" key="7">
    <source>
        <dbReference type="EMBL" id="KAJ6983925.1"/>
    </source>
</evidence>
<name>A0AAD6MFM6_9ROSI</name>
<dbReference type="PROSITE" id="PS51635">
    <property type="entry name" value="PNPLA"/>
    <property type="match status" value="1"/>
</dbReference>
<organism evidence="7 8">
    <name type="scientific">Populus alba x Populus x berolinensis</name>
    <dbReference type="NCBI Taxonomy" id="444605"/>
    <lineage>
        <taxon>Eukaryota</taxon>
        <taxon>Viridiplantae</taxon>
        <taxon>Streptophyta</taxon>
        <taxon>Embryophyta</taxon>
        <taxon>Tracheophyta</taxon>
        <taxon>Spermatophyta</taxon>
        <taxon>Magnoliopsida</taxon>
        <taxon>eudicotyledons</taxon>
        <taxon>Gunneridae</taxon>
        <taxon>Pentapetalae</taxon>
        <taxon>rosids</taxon>
        <taxon>fabids</taxon>
        <taxon>Malpighiales</taxon>
        <taxon>Salicaceae</taxon>
        <taxon>Saliceae</taxon>
        <taxon>Populus</taxon>
    </lineage>
</organism>
<reference evidence="7" key="1">
    <citation type="journal article" date="2023" name="Mol. Ecol. Resour.">
        <title>Chromosome-level genome assembly of a triploid poplar Populus alba 'Berolinensis'.</title>
        <authorList>
            <person name="Chen S."/>
            <person name="Yu Y."/>
            <person name="Wang X."/>
            <person name="Wang S."/>
            <person name="Zhang T."/>
            <person name="Zhou Y."/>
            <person name="He R."/>
            <person name="Meng N."/>
            <person name="Wang Y."/>
            <person name="Liu W."/>
            <person name="Liu Z."/>
            <person name="Liu J."/>
            <person name="Guo Q."/>
            <person name="Huang H."/>
            <person name="Sederoff R.R."/>
            <person name="Wang G."/>
            <person name="Qu G."/>
            <person name="Chen S."/>
        </authorList>
    </citation>
    <scope>NUCLEOTIDE SEQUENCE</scope>
    <source>
        <strain evidence="7">SC-2020</strain>
    </source>
</reference>
<dbReference type="Proteomes" id="UP001164929">
    <property type="component" value="Chromosome 10"/>
</dbReference>
<comment type="caution">
    <text evidence="5">Lacks conserved residue(s) required for the propagation of feature annotation.</text>
</comment>
<keyword evidence="3" id="KW-0442">Lipid degradation</keyword>
<dbReference type="SUPFAM" id="SSF52151">
    <property type="entry name" value="FabD/lysophospholipase-like"/>
    <property type="match status" value="1"/>
</dbReference>
<gene>
    <name evidence="7" type="ORF">NC653_026680</name>
</gene>
<sequence>MDLSSTAPFMFSRADALETDSFDFRLWEVCRQTSAEPGLFDPFLMGSIDGHNRLRIGGPSSGLDPMTRISGDGSPGFSGPVSGLGHLSRSHLRGSLMIESVDLLVELNISRYDALKIARNHFNAKFTGFACEVPSLINLKSIRGGAAELLPRFAFKAKLPPKQPRQFVSSVKNQNQTKKERYFHGPFIFNRVNKGKSPAVKFSPLATHKFMSPDCMEWFVCKNVGDRLHSKIAFKILGELNHRSEMQAEHIFKEQKGKGRREGRTQLSRKLEFMRGSLVGYLH</sequence>
<evidence type="ECO:0000256" key="2">
    <source>
        <dbReference type="ARBA" id="ARBA00022801"/>
    </source>
</evidence>